<dbReference type="InterPro" id="IPR001487">
    <property type="entry name" value="Bromodomain"/>
</dbReference>
<organism evidence="6 7">
    <name type="scientific">Parascaris univalens</name>
    <name type="common">Nematode worm</name>
    <dbReference type="NCBI Taxonomy" id="6257"/>
    <lineage>
        <taxon>Eukaryota</taxon>
        <taxon>Metazoa</taxon>
        <taxon>Ecdysozoa</taxon>
        <taxon>Nematoda</taxon>
        <taxon>Chromadorea</taxon>
        <taxon>Rhabditida</taxon>
        <taxon>Spirurina</taxon>
        <taxon>Ascaridomorpha</taxon>
        <taxon>Ascaridoidea</taxon>
        <taxon>Ascarididae</taxon>
        <taxon>Parascaris</taxon>
    </lineage>
</organism>
<feature type="region of interest" description="Disordered" evidence="3">
    <location>
        <begin position="1"/>
        <end position="21"/>
    </location>
</feature>
<evidence type="ECO:0000313" key="7">
    <source>
        <dbReference type="WBParaSite" id="PgB34_g004_t03"/>
    </source>
</evidence>
<feature type="domain" description="NET" evidence="5">
    <location>
        <begin position="301"/>
        <end position="383"/>
    </location>
</feature>
<dbReference type="PANTHER" id="PTHR22880">
    <property type="entry name" value="FALZ-RELATED BROMODOMAIN-CONTAINING PROTEINS"/>
    <property type="match status" value="1"/>
</dbReference>
<accession>A0A915A119</accession>
<dbReference type="InterPro" id="IPR027353">
    <property type="entry name" value="NET_dom"/>
</dbReference>
<evidence type="ECO:0000259" key="5">
    <source>
        <dbReference type="PROSITE" id="PS51525"/>
    </source>
</evidence>
<dbReference type="Gene3D" id="1.20.920.10">
    <property type="entry name" value="Bromodomain-like"/>
    <property type="match status" value="1"/>
</dbReference>
<dbReference type="WBParaSite" id="PgB34_g004_t03">
    <property type="protein sequence ID" value="PgB34_g004_t03"/>
    <property type="gene ID" value="PgB34_g004"/>
</dbReference>
<keyword evidence="1 2" id="KW-0103">Bromodomain</keyword>
<dbReference type="Pfam" id="PF00439">
    <property type="entry name" value="Bromodomain"/>
    <property type="match status" value="1"/>
</dbReference>
<evidence type="ECO:0000256" key="2">
    <source>
        <dbReference type="PROSITE-ProRule" id="PRU00035"/>
    </source>
</evidence>
<evidence type="ECO:0000259" key="4">
    <source>
        <dbReference type="PROSITE" id="PS50014"/>
    </source>
</evidence>
<keyword evidence="6" id="KW-1185">Reference proteome</keyword>
<dbReference type="InterPro" id="IPR036427">
    <property type="entry name" value="Bromodomain-like_sf"/>
</dbReference>
<feature type="compositionally biased region" description="Polar residues" evidence="3">
    <location>
        <begin position="547"/>
        <end position="561"/>
    </location>
</feature>
<dbReference type="Pfam" id="PF17035">
    <property type="entry name" value="BET"/>
    <property type="match status" value="1"/>
</dbReference>
<dbReference type="Proteomes" id="UP000887569">
    <property type="component" value="Unplaced"/>
</dbReference>
<name>A0A915A119_PARUN</name>
<dbReference type="InterPro" id="IPR050935">
    <property type="entry name" value="Bromo_chromatin_reader"/>
</dbReference>
<dbReference type="SMART" id="SM00297">
    <property type="entry name" value="BROMO"/>
    <property type="match status" value="1"/>
</dbReference>
<dbReference type="GO" id="GO:0000785">
    <property type="term" value="C:chromatin"/>
    <property type="evidence" value="ECO:0007669"/>
    <property type="project" value="TreeGrafter"/>
</dbReference>
<dbReference type="AlphaFoldDB" id="A0A915A119"/>
<feature type="domain" description="Bromo" evidence="4">
    <location>
        <begin position="43"/>
        <end position="115"/>
    </location>
</feature>
<sequence length="596" mass="68024">MQPKRTSDRSNASAGKVTLSRSDENSKQMKYCQRIIKQFFWKKNRSFAWPFIESIDTTSLAVSRAHDLVPNSMNLDEIRRKFEEGHYASPHEVRADVMSIYEASSTCHPPCDPVRLCAEKLWARFENMWEKMPASAAPQPEHRQDVVNVSSGTGHRTAAVMKENEAEMQPDSSYIQGYVSSDHQFEEIRFALEAEQLKLQEKVDVLRSCWDRILSLKVERLKARAVHAPVPVLSLDEIRAVRSVLSNARSLIDSTCPLLDATQSNTVPTGHITSTITSTTKVFYSEEEIQISEPHPQDHIGSPHERQVAEISRSEKLQLLRDLSTLSQDKTAQLVDIITTNESIPCLGSNEELEFDFEKLRSTTLRKMQVFVANCLSDERANDEQGQSAQINGYLRRTPRKRKRINAIGKNSKEMKQRRSLLSPRYRQTALEVYPSNATREEDHKRAVFASYIHKGAKPLLTTAPEGPLSVECCILDRLLPLQHSDKGRRDGKTDEFQSCVGDVHSSTQSNVQSAGGSVAKDASEPMKRRMWKKRQKGELEEGECASDSSSEIVDLTSTKHQPQRELMRRREQLKLLLEFELREEIHIWNWIKSFY</sequence>
<dbReference type="SUPFAM" id="SSF47370">
    <property type="entry name" value="Bromodomain"/>
    <property type="match status" value="1"/>
</dbReference>
<feature type="region of interest" description="Disordered" evidence="3">
    <location>
        <begin position="485"/>
        <end position="562"/>
    </location>
</feature>
<evidence type="ECO:0000313" key="6">
    <source>
        <dbReference type="Proteomes" id="UP000887569"/>
    </source>
</evidence>
<reference evidence="7" key="1">
    <citation type="submission" date="2022-11" db="UniProtKB">
        <authorList>
            <consortium name="WormBaseParasite"/>
        </authorList>
    </citation>
    <scope>IDENTIFICATION</scope>
</reference>
<dbReference type="PANTHER" id="PTHR22880:SF225">
    <property type="entry name" value="BROMODOMAIN-CONTAINING PROTEIN BET-1-RELATED"/>
    <property type="match status" value="1"/>
</dbReference>
<proteinExistence type="predicted"/>
<dbReference type="Gene3D" id="1.20.1270.220">
    <property type="match status" value="1"/>
</dbReference>
<dbReference type="PROSITE" id="PS50014">
    <property type="entry name" value="BROMODOMAIN_2"/>
    <property type="match status" value="1"/>
</dbReference>
<feature type="compositionally biased region" description="Basic and acidic residues" evidence="3">
    <location>
        <begin position="485"/>
        <end position="496"/>
    </location>
</feature>
<evidence type="ECO:0000256" key="1">
    <source>
        <dbReference type="ARBA" id="ARBA00023117"/>
    </source>
</evidence>
<dbReference type="InterPro" id="IPR038336">
    <property type="entry name" value="NET_sf"/>
</dbReference>
<protein>
    <submittedName>
        <fullName evidence="7">NET domain-containing protein</fullName>
    </submittedName>
</protein>
<feature type="compositionally biased region" description="Polar residues" evidence="3">
    <location>
        <begin position="505"/>
        <end position="516"/>
    </location>
</feature>
<dbReference type="GO" id="GO:0006355">
    <property type="term" value="P:regulation of DNA-templated transcription"/>
    <property type="evidence" value="ECO:0007669"/>
    <property type="project" value="TreeGrafter"/>
</dbReference>
<dbReference type="GO" id="GO:0005634">
    <property type="term" value="C:nucleus"/>
    <property type="evidence" value="ECO:0007669"/>
    <property type="project" value="TreeGrafter"/>
</dbReference>
<evidence type="ECO:0000256" key="3">
    <source>
        <dbReference type="SAM" id="MobiDB-lite"/>
    </source>
</evidence>
<dbReference type="PROSITE" id="PS51525">
    <property type="entry name" value="NET"/>
    <property type="match status" value="1"/>
</dbReference>
<dbReference type="GO" id="GO:0006338">
    <property type="term" value="P:chromatin remodeling"/>
    <property type="evidence" value="ECO:0007669"/>
    <property type="project" value="TreeGrafter"/>
</dbReference>